<dbReference type="EMBL" id="JAJNEC010000001">
    <property type="protein sequence ID" value="MCD2421164.1"/>
    <property type="molecule type" value="Genomic_DNA"/>
</dbReference>
<name>A0ABS8PJC9_9BACT</name>
<feature type="domain" description="DUF4268" evidence="1">
    <location>
        <begin position="10"/>
        <end position="143"/>
    </location>
</feature>
<keyword evidence="3" id="KW-1185">Reference proteome</keyword>
<evidence type="ECO:0000313" key="3">
    <source>
        <dbReference type="Proteomes" id="UP001199816"/>
    </source>
</evidence>
<dbReference type="Proteomes" id="UP001199816">
    <property type="component" value="Unassembled WGS sequence"/>
</dbReference>
<dbReference type="RefSeq" id="WP_231001952.1">
    <property type="nucleotide sequence ID" value="NZ_JAJNEC010000001.1"/>
</dbReference>
<sequence length="151" mass="17594">MYSKQEAALIKKEFWTSLGMYLKPVLNANGQKINWVNYKTGIKHIYFRTDVTKKVATVAIELTHPAAPDRLMALEKLVSLKPVFSEMVNGTWTWQETVYDETGQPISRIVIQKEDVNIFDKNDWPAIISFLKQHLIALDAFWHMARDYFED</sequence>
<protein>
    <submittedName>
        <fullName evidence="2">DUF4268 domain-containing protein</fullName>
    </submittedName>
</protein>
<comment type="caution">
    <text evidence="2">The sequence shown here is derived from an EMBL/GenBank/DDBJ whole genome shotgun (WGS) entry which is preliminary data.</text>
</comment>
<organism evidence="2 3">
    <name type="scientific">Niabella pedocola</name>
    <dbReference type="NCBI Taxonomy" id="1752077"/>
    <lineage>
        <taxon>Bacteria</taxon>
        <taxon>Pseudomonadati</taxon>
        <taxon>Bacteroidota</taxon>
        <taxon>Chitinophagia</taxon>
        <taxon>Chitinophagales</taxon>
        <taxon>Chitinophagaceae</taxon>
        <taxon>Niabella</taxon>
    </lineage>
</organism>
<gene>
    <name evidence="2" type="ORF">LQ567_00205</name>
</gene>
<proteinExistence type="predicted"/>
<evidence type="ECO:0000313" key="2">
    <source>
        <dbReference type="EMBL" id="MCD2421164.1"/>
    </source>
</evidence>
<accession>A0ABS8PJC9</accession>
<dbReference type="InterPro" id="IPR025364">
    <property type="entry name" value="DUF4268"/>
</dbReference>
<evidence type="ECO:0000259" key="1">
    <source>
        <dbReference type="Pfam" id="PF14088"/>
    </source>
</evidence>
<dbReference type="Pfam" id="PF14088">
    <property type="entry name" value="DUF4268"/>
    <property type="match status" value="1"/>
</dbReference>
<reference evidence="2 3" key="1">
    <citation type="submission" date="2021-11" db="EMBL/GenBank/DDBJ databases">
        <title>Genomic of Niabella pedocola.</title>
        <authorList>
            <person name="Wu T."/>
        </authorList>
    </citation>
    <scope>NUCLEOTIDE SEQUENCE [LARGE SCALE GENOMIC DNA]</scope>
    <source>
        <strain evidence="2 3">JCM 31011</strain>
    </source>
</reference>